<evidence type="ECO:0000256" key="3">
    <source>
        <dbReference type="ARBA" id="ARBA00023027"/>
    </source>
</evidence>
<evidence type="ECO:0000256" key="2">
    <source>
        <dbReference type="ARBA" id="ARBA00023002"/>
    </source>
</evidence>
<feature type="region of interest" description="Disordered" evidence="5">
    <location>
        <begin position="274"/>
        <end position="295"/>
    </location>
</feature>
<dbReference type="AlphaFoldDB" id="A0A6P2BTM1"/>
<protein>
    <submittedName>
        <fullName evidence="8">NAD(P)-dependent oxidoreductase</fullName>
    </submittedName>
</protein>
<dbReference type="InterPro" id="IPR013328">
    <property type="entry name" value="6PGD_dom2"/>
</dbReference>
<dbReference type="InterPro" id="IPR015815">
    <property type="entry name" value="HIBADH-related"/>
</dbReference>
<dbReference type="InterPro" id="IPR006115">
    <property type="entry name" value="6PGDH_NADP-bd"/>
</dbReference>
<feature type="domain" description="6-phosphogluconate dehydrogenase NADP-binding" evidence="6">
    <location>
        <begin position="2"/>
        <end position="161"/>
    </location>
</feature>
<gene>
    <name evidence="8" type="ORF">EAS64_27070</name>
</gene>
<keyword evidence="2" id="KW-0560">Oxidoreductase</keyword>
<dbReference type="EMBL" id="RPFW01000005">
    <property type="protein sequence ID" value="TVZ02459.1"/>
    <property type="molecule type" value="Genomic_DNA"/>
</dbReference>
<comment type="caution">
    <text evidence="8">The sequence shown here is derived from an EMBL/GenBank/DDBJ whole genome shotgun (WGS) entry which is preliminary data.</text>
</comment>
<organism evidence="8 9">
    <name type="scientific">Trebonia kvetii</name>
    <dbReference type="NCBI Taxonomy" id="2480626"/>
    <lineage>
        <taxon>Bacteria</taxon>
        <taxon>Bacillati</taxon>
        <taxon>Actinomycetota</taxon>
        <taxon>Actinomycetes</taxon>
        <taxon>Streptosporangiales</taxon>
        <taxon>Treboniaceae</taxon>
        <taxon>Trebonia</taxon>
    </lineage>
</organism>
<evidence type="ECO:0000256" key="4">
    <source>
        <dbReference type="PIRSR" id="PIRSR000103-1"/>
    </source>
</evidence>
<dbReference type="GO" id="GO:0016491">
    <property type="term" value="F:oxidoreductase activity"/>
    <property type="evidence" value="ECO:0007669"/>
    <property type="project" value="UniProtKB-KW"/>
</dbReference>
<dbReference type="SUPFAM" id="SSF51735">
    <property type="entry name" value="NAD(P)-binding Rossmann-fold domains"/>
    <property type="match status" value="1"/>
</dbReference>
<dbReference type="InterPro" id="IPR036291">
    <property type="entry name" value="NAD(P)-bd_dom_sf"/>
</dbReference>
<feature type="domain" description="3-hydroxyisobutyrate dehydrogenase-like NAD-binding" evidence="7">
    <location>
        <begin position="164"/>
        <end position="254"/>
    </location>
</feature>
<dbReference type="Pfam" id="PF03446">
    <property type="entry name" value="NAD_binding_2"/>
    <property type="match status" value="1"/>
</dbReference>
<evidence type="ECO:0000313" key="9">
    <source>
        <dbReference type="Proteomes" id="UP000460272"/>
    </source>
</evidence>
<dbReference type="GO" id="GO:0051287">
    <property type="term" value="F:NAD binding"/>
    <property type="evidence" value="ECO:0007669"/>
    <property type="project" value="InterPro"/>
</dbReference>
<keyword evidence="9" id="KW-1185">Reference proteome</keyword>
<keyword evidence="3" id="KW-0520">NAD</keyword>
<dbReference type="GO" id="GO:0050661">
    <property type="term" value="F:NADP binding"/>
    <property type="evidence" value="ECO:0007669"/>
    <property type="project" value="InterPro"/>
</dbReference>
<comment type="similarity">
    <text evidence="1">Belongs to the HIBADH-related family.</text>
</comment>
<dbReference type="InterPro" id="IPR008927">
    <property type="entry name" value="6-PGluconate_DH-like_C_sf"/>
</dbReference>
<reference evidence="8 9" key="1">
    <citation type="submission" date="2018-11" db="EMBL/GenBank/DDBJ databases">
        <title>Trebonia kvetii gen.nov., sp.nov., a novel acidophilic actinobacterium, and proposal of the new actinobacterial family Treboniaceae fam. nov.</title>
        <authorList>
            <person name="Rapoport D."/>
            <person name="Sagova-Mareckova M."/>
            <person name="Sedlacek I."/>
            <person name="Provaznik J."/>
            <person name="Kralova S."/>
            <person name="Pavlinic D."/>
            <person name="Benes V."/>
            <person name="Kopecky J."/>
        </authorList>
    </citation>
    <scope>NUCLEOTIDE SEQUENCE [LARGE SCALE GENOMIC DNA]</scope>
    <source>
        <strain evidence="8 9">15Tr583</strain>
    </source>
</reference>
<dbReference type="Gene3D" id="1.10.1040.10">
    <property type="entry name" value="N-(1-d-carboxylethyl)-l-norvaline Dehydrogenase, domain 2"/>
    <property type="match status" value="1"/>
</dbReference>
<name>A0A6P2BTM1_9ACTN</name>
<dbReference type="RefSeq" id="WP_145857486.1">
    <property type="nucleotide sequence ID" value="NZ_RPFW01000005.1"/>
</dbReference>
<evidence type="ECO:0000256" key="1">
    <source>
        <dbReference type="ARBA" id="ARBA00009080"/>
    </source>
</evidence>
<evidence type="ECO:0000259" key="6">
    <source>
        <dbReference type="Pfam" id="PF03446"/>
    </source>
</evidence>
<proteinExistence type="inferred from homology"/>
<dbReference type="Proteomes" id="UP000460272">
    <property type="component" value="Unassembled WGS sequence"/>
</dbReference>
<evidence type="ECO:0000313" key="8">
    <source>
        <dbReference type="EMBL" id="TVZ02459.1"/>
    </source>
</evidence>
<dbReference type="OrthoDB" id="3185659at2"/>
<dbReference type="SUPFAM" id="SSF48179">
    <property type="entry name" value="6-phosphogluconate dehydrogenase C-terminal domain-like"/>
    <property type="match status" value="1"/>
</dbReference>
<sequence>MRIGVIGAGRMGRPIVDRLRAAGHEPVVLTRRPAARAAAEASGLRCAGTMKETVRDADVVITVVFDDTQLRAAVLGEDGVLAAMPAGGVLVQHTTCDPATMTLLAEVGARQGIAVLDAALSGNPRDIADGRLTLWVGGDETALARVRPLLDSYASPVLFVGHVGDGQRIKLVNNALFVAQVGLAVDAVRLAGSLGITEEQILAAVQQGSGGSRALSAVAWIGASAVGTRLAELMSKDVDVVRAAARRAGADLGLIGDVLSSDVVVAQVLAGGTPPDRASAGNSKAAPAPMKETPG</sequence>
<dbReference type="Gene3D" id="3.40.50.720">
    <property type="entry name" value="NAD(P)-binding Rossmann-like Domain"/>
    <property type="match status" value="1"/>
</dbReference>
<evidence type="ECO:0000256" key="5">
    <source>
        <dbReference type="SAM" id="MobiDB-lite"/>
    </source>
</evidence>
<feature type="active site" evidence="4">
    <location>
        <position position="170"/>
    </location>
</feature>
<dbReference type="PIRSF" id="PIRSF000103">
    <property type="entry name" value="HIBADH"/>
    <property type="match status" value="1"/>
</dbReference>
<dbReference type="PANTHER" id="PTHR43060">
    <property type="entry name" value="3-HYDROXYISOBUTYRATE DEHYDROGENASE-LIKE 1, MITOCHONDRIAL-RELATED"/>
    <property type="match status" value="1"/>
</dbReference>
<dbReference type="InterPro" id="IPR029154">
    <property type="entry name" value="HIBADH-like_NADP-bd"/>
</dbReference>
<accession>A0A6P2BTM1</accession>
<dbReference type="Pfam" id="PF14833">
    <property type="entry name" value="NAD_binding_11"/>
    <property type="match status" value="1"/>
</dbReference>
<evidence type="ECO:0000259" key="7">
    <source>
        <dbReference type="Pfam" id="PF14833"/>
    </source>
</evidence>
<dbReference type="PANTHER" id="PTHR43060:SF15">
    <property type="entry name" value="3-HYDROXYISOBUTYRATE DEHYDROGENASE-LIKE 1, MITOCHONDRIAL-RELATED"/>
    <property type="match status" value="1"/>
</dbReference>